<name>A0A9N8KDY8_9PEZI</name>
<dbReference type="InterPro" id="IPR024535">
    <property type="entry name" value="RHGA/B-epi-like_pectate_lyase"/>
</dbReference>
<dbReference type="AlphaFoldDB" id="A0A9N8KDY8"/>
<evidence type="ECO:0000313" key="3">
    <source>
        <dbReference type="Proteomes" id="UP000745764"/>
    </source>
</evidence>
<dbReference type="SUPFAM" id="SSF51126">
    <property type="entry name" value="Pectin lyase-like"/>
    <property type="match status" value="1"/>
</dbReference>
<comment type="caution">
    <text evidence="2">The sequence shown here is derived from an EMBL/GenBank/DDBJ whole genome shotgun (WGS) entry which is preliminary data.</text>
</comment>
<reference evidence="2" key="1">
    <citation type="submission" date="2020-06" db="EMBL/GenBank/DDBJ databases">
        <authorList>
            <person name="Onetto C."/>
        </authorList>
    </citation>
    <scope>NUCLEOTIDE SEQUENCE</scope>
</reference>
<protein>
    <recommendedName>
        <fullName evidence="1">Rhamnogalacturonase A/B/Epimerase-like pectate lyase domain-containing protein</fullName>
    </recommendedName>
</protein>
<keyword evidence="3" id="KW-1185">Reference proteome</keyword>
<dbReference type="InterPro" id="IPR012334">
    <property type="entry name" value="Pectin_lyas_fold"/>
</dbReference>
<dbReference type="Gene3D" id="2.160.20.10">
    <property type="entry name" value="Single-stranded right-handed beta-helix, Pectin lyase-like"/>
    <property type="match status" value="2"/>
</dbReference>
<evidence type="ECO:0000259" key="1">
    <source>
        <dbReference type="Pfam" id="PF12708"/>
    </source>
</evidence>
<proteinExistence type="predicted"/>
<dbReference type="EMBL" id="CAINUL010000002">
    <property type="protein sequence ID" value="CAD0107894.1"/>
    <property type="molecule type" value="Genomic_DNA"/>
</dbReference>
<dbReference type="OrthoDB" id="1046782at2759"/>
<sequence>MLVVRPITSSLGQGNTGISLENIALSGVGVAVADTTGATLLAASSSIDQWVVGPVYEGSTTGRTFSQGAKVGQYRREHSLLDAKGNYFERARPQYEDQPTSAFVHTKDLGCAGDGLTDDTAAFQAALYSSVGKILFVDAGTYILTSTVTIPPGSKIVGETWSQLAASGSFFSDARYVHHRLYQFTISLIFPHLIRFTDHTRM</sequence>
<organism evidence="2 3">
    <name type="scientific">Aureobasidium uvarum</name>
    <dbReference type="NCBI Taxonomy" id="2773716"/>
    <lineage>
        <taxon>Eukaryota</taxon>
        <taxon>Fungi</taxon>
        <taxon>Dikarya</taxon>
        <taxon>Ascomycota</taxon>
        <taxon>Pezizomycotina</taxon>
        <taxon>Dothideomycetes</taxon>
        <taxon>Dothideomycetidae</taxon>
        <taxon>Dothideales</taxon>
        <taxon>Saccotheciaceae</taxon>
        <taxon>Aureobasidium</taxon>
    </lineage>
</organism>
<accession>A0A9N8KDY8</accession>
<evidence type="ECO:0000313" key="2">
    <source>
        <dbReference type="EMBL" id="CAD0107894.1"/>
    </source>
</evidence>
<dbReference type="InterPro" id="IPR011050">
    <property type="entry name" value="Pectin_lyase_fold/virulence"/>
</dbReference>
<feature type="domain" description="Rhamnogalacturonase A/B/Epimerase-like pectate lyase" evidence="1">
    <location>
        <begin position="103"/>
        <end position="181"/>
    </location>
</feature>
<dbReference type="Pfam" id="PF12708">
    <property type="entry name" value="Pect-lyase_RHGA_epim"/>
    <property type="match status" value="1"/>
</dbReference>
<gene>
    <name evidence="2" type="ORF">AWRI4620_LOCUS2149</name>
</gene>
<dbReference type="Proteomes" id="UP000745764">
    <property type="component" value="Unassembled WGS sequence"/>
</dbReference>